<dbReference type="InterPro" id="IPR032465">
    <property type="entry name" value="ACMSD"/>
</dbReference>
<keyword evidence="1" id="KW-0456">Lyase</keyword>
<dbReference type="GO" id="GO:0019748">
    <property type="term" value="P:secondary metabolic process"/>
    <property type="evidence" value="ECO:0007669"/>
    <property type="project" value="TreeGrafter"/>
</dbReference>
<dbReference type="Gene3D" id="3.20.20.140">
    <property type="entry name" value="Metal-dependent hydrolases"/>
    <property type="match status" value="1"/>
</dbReference>
<keyword evidence="3" id="KW-0378">Hydrolase</keyword>
<feature type="domain" description="Amidohydrolase-related" evidence="2">
    <location>
        <begin position="108"/>
        <end position="407"/>
    </location>
</feature>
<dbReference type="PANTHER" id="PTHR21240:SF28">
    <property type="entry name" value="ISO-OROTATE DECARBOXYLASE (EUROFUNG)"/>
    <property type="match status" value="1"/>
</dbReference>
<organism evidence="3 4">
    <name type="scientific">Acrocarpospora pleiomorpha</name>
    <dbReference type="NCBI Taxonomy" id="90975"/>
    <lineage>
        <taxon>Bacteria</taxon>
        <taxon>Bacillati</taxon>
        <taxon>Actinomycetota</taxon>
        <taxon>Actinomycetes</taxon>
        <taxon>Streptosporangiales</taxon>
        <taxon>Streptosporangiaceae</taxon>
        <taxon>Acrocarpospora</taxon>
    </lineage>
</organism>
<evidence type="ECO:0000259" key="2">
    <source>
        <dbReference type="Pfam" id="PF04909"/>
    </source>
</evidence>
<dbReference type="RefSeq" id="WP_155342457.1">
    <property type="nucleotide sequence ID" value="NZ_BAAAHM010000001.1"/>
</dbReference>
<protein>
    <submittedName>
        <fullName evidence="3">Amidohydrolase</fullName>
    </submittedName>
</protein>
<dbReference type="GO" id="GO:0005737">
    <property type="term" value="C:cytoplasm"/>
    <property type="evidence" value="ECO:0007669"/>
    <property type="project" value="TreeGrafter"/>
</dbReference>
<dbReference type="AlphaFoldDB" id="A0A5M3X953"/>
<dbReference type="Pfam" id="PF04909">
    <property type="entry name" value="Amidohydro_2"/>
    <property type="match status" value="1"/>
</dbReference>
<gene>
    <name evidence="3" type="ORF">Aple_001570</name>
</gene>
<sequence>MTEMLNYSGRTPESIKGIKVIDADTHLTEPADLWTRLAPEKYKDQVPRVVSSAGREIYNPHKGRMESADMWIWVVGDNVMGRAGGGSVINHQNVKHKGPGFTHWPLTEVSPAASFLEPRLDLMDEVGIWGQIIYPNVVGFGGQAFKAIEDRRLRLLCAQIWNDTMIELYENSNGRLHGMAMIPWWDIEAAVKETQRVHAQGLKGVNITSDPQHQGLPDLSDLHWEPLWEVCESLGMPINFHVGASDTGVQWYGDSPWPSFEESKRLAIGSAMLYLGNARVVANLIFSGILERHPNLRFVSVESGIGWMPFLLEALDYQADEANVRLSMKPSEYFHRQIYSCFWFENQTLLRDIDFVGWDKVMFETDFPHPTCLYPEPLKQIGVTLENVDFAKREAVLSGNAARLYNIDTSRD</sequence>
<name>A0A5M3X953_9ACTN</name>
<dbReference type="EMBL" id="BLAF01000004">
    <property type="protein sequence ID" value="GES17262.1"/>
    <property type="molecule type" value="Genomic_DNA"/>
</dbReference>
<dbReference type="InterPro" id="IPR032466">
    <property type="entry name" value="Metal_Hydrolase"/>
</dbReference>
<evidence type="ECO:0000313" key="4">
    <source>
        <dbReference type="Proteomes" id="UP000377595"/>
    </source>
</evidence>
<dbReference type="PANTHER" id="PTHR21240">
    <property type="entry name" value="2-AMINO-3-CARBOXYLMUCONATE-6-SEMIALDEHYDE DECARBOXYLASE"/>
    <property type="match status" value="1"/>
</dbReference>
<dbReference type="OrthoDB" id="8673349at2"/>
<dbReference type="InterPro" id="IPR006680">
    <property type="entry name" value="Amidohydro-rel"/>
</dbReference>
<proteinExistence type="predicted"/>
<dbReference type="GO" id="GO:0016831">
    <property type="term" value="F:carboxy-lyase activity"/>
    <property type="evidence" value="ECO:0007669"/>
    <property type="project" value="InterPro"/>
</dbReference>
<accession>A0A5M3X953</accession>
<reference evidence="3 4" key="1">
    <citation type="submission" date="2019-10" db="EMBL/GenBank/DDBJ databases">
        <title>Whole genome shotgun sequence of Acrocarpospora pleiomorpha NBRC 16267.</title>
        <authorList>
            <person name="Ichikawa N."/>
            <person name="Kimura A."/>
            <person name="Kitahashi Y."/>
            <person name="Komaki H."/>
            <person name="Oguchi A."/>
        </authorList>
    </citation>
    <scope>NUCLEOTIDE SEQUENCE [LARGE SCALE GENOMIC DNA]</scope>
    <source>
        <strain evidence="3 4">NBRC 16267</strain>
    </source>
</reference>
<evidence type="ECO:0000256" key="1">
    <source>
        <dbReference type="ARBA" id="ARBA00023239"/>
    </source>
</evidence>
<dbReference type="Proteomes" id="UP000377595">
    <property type="component" value="Unassembled WGS sequence"/>
</dbReference>
<comment type="caution">
    <text evidence="3">The sequence shown here is derived from an EMBL/GenBank/DDBJ whole genome shotgun (WGS) entry which is preliminary data.</text>
</comment>
<dbReference type="SUPFAM" id="SSF51556">
    <property type="entry name" value="Metallo-dependent hydrolases"/>
    <property type="match status" value="1"/>
</dbReference>
<dbReference type="GO" id="GO:0016787">
    <property type="term" value="F:hydrolase activity"/>
    <property type="evidence" value="ECO:0007669"/>
    <property type="project" value="UniProtKB-KW"/>
</dbReference>
<keyword evidence="4" id="KW-1185">Reference proteome</keyword>
<evidence type="ECO:0000313" key="3">
    <source>
        <dbReference type="EMBL" id="GES17262.1"/>
    </source>
</evidence>